<comment type="caution">
    <text evidence="5">The sequence shown here is derived from an EMBL/GenBank/DDBJ whole genome shotgun (WGS) entry which is preliminary data.</text>
</comment>
<dbReference type="OrthoDB" id="10267514at2759"/>
<dbReference type="SUPFAM" id="SSF48452">
    <property type="entry name" value="TPR-like"/>
    <property type="match status" value="4"/>
</dbReference>
<evidence type="ECO:0000256" key="2">
    <source>
        <dbReference type="ARBA" id="ARBA00022803"/>
    </source>
</evidence>
<feature type="compositionally biased region" description="Basic and acidic residues" evidence="4">
    <location>
        <begin position="316"/>
        <end position="329"/>
    </location>
</feature>
<feature type="repeat" description="TPR" evidence="3">
    <location>
        <begin position="848"/>
        <end position="881"/>
    </location>
</feature>
<dbReference type="Pfam" id="PF13374">
    <property type="entry name" value="TPR_10"/>
    <property type="match status" value="2"/>
</dbReference>
<proteinExistence type="predicted"/>
<gene>
    <name evidence="5" type="ORF">CcCBS67573_g04725</name>
</gene>
<dbReference type="PANTHER" id="PTHR45641:SF19">
    <property type="entry name" value="NEPHROCYSTIN-3"/>
    <property type="match status" value="1"/>
</dbReference>
<feature type="compositionally biased region" description="Basic and acidic residues" evidence="4">
    <location>
        <begin position="369"/>
        <end position="381"/>
    </location>
</feature>
<feature type="region of interest" description="Disordered" evidence="4">
    <location>
        <begin position="294"/>
        <end position="394"/>
    </location>
</feature>
<accession>A0A507FFE5</accession>
<dbReference type="PROSITE" id="PS50005">
    <property type="entry name" value="TPR"/>
    <property type="match status" value="1"/>
</dbReference>
<organism evidence="5 6">
    <name type="scientific">Chytriomyces confervae</name>
    <dbReference type="NCBI Taxonomy" id="246404"/>
    <lineage>
        <taxon>Eukaryota</taxon>
        <taxon>Fungi</taxon>
        <taxon>Fungi incertae sedis</taxon>
        <taxon>Chytridiomycota</taxon>
        <taxon>Chytridiomycota incertae sedis</taxon>
        <taxon>Chytridiomycetes</taxon>
        <taxon>Chytridiales</taxon>
        <taxon>Chytriomycetaceae</taxon>
        <taxon>Chytriomyces</taxon>
    </lineage>
</organism>
<evidence type="ECO:0000313" key="5">
    <source>
        <dbReference type="EMBL" id="TPX74018.1"/>
    </source>
</evidence>
<dbReference type="InterPro" id="IPR000048">
    <property type="entry name" value="IQ_motif_EF-hand-BS"/>
</dbReference>
<dbReference type="Pfam" id="PF00612">
    <property type="entry name" value="IQ"/>
    <property type="match status" value="1"/>
</dbReference>
<dbReference type="Pfam" id="PF13424">
    <property type="entry name" value="TPR_12"/>
    <property type="match status" value="4"/>
</dbReference>
<evidence type="ECO:0000256" key="1">
    <source>
        <dbReference type="ARBA" id="ARBA00022737"/>
    </source>
</evidence>
<keyword evidence="6" id="KW-1185">Reference proteome</keyword>
<dbReference type="InterPro" id="IPR019734">
    <property type="entry name" value="TPR_rpt"/>
</dbReference>
<dbReference type="PROSITE" id="PS50096">
    <property type="entry name" value="IQ"/>
    <property type="match status" value="1"/>
</dbReference>
<dbReference type="SMART" id="SM00028">
    <property type="entry name" value="TPR"/>
    <property type="match status" value="7"/>
</dbReference>
<feature type="compositionally biased region" description="Polar residues" evidence="4">
    <location>
        <begin position="330"/>
        <end position="350"/>
    </location>
</feature>
<evidence type="ECO:0008006" key="7">
    <source>
        <dbReference type="Google" id="ProtNLM"/>
    </source>
</evidence>
<dbReference type="PANTHER" id="PTHR45641">
    <property type="entry name" value="TETRATRICOPEPTIDE REPEAT PROTEIN (AFU_ORTHOLOGUE AFUA_6G03870)"/>
    <property type="match status" value="1"/>
</dbReference>
<evidence type="ECO:0000256" key="3">
    <source>
        <dbReference type="PROSITE-ProRule" id="PRU00339"/>
    </source>
</evidence>
<reference evidence="5 6" key="1">
    <citation type="journal article" date="2019" name="Sci. Rep.">
        <title>Comparative genomics of chytrid fungi reveal insights into the obligate biotrophic and pathogenic lifestyle of Synchytrium endobioticum.</title>
        <authorList>
            <person name="van de Vossenberg B.T.L.H."/>
            <person name="Warris S."/>
            <person name="Nguyen H.D.T."/>
            <person name="van Gent-Pelzer M.P.E."/>
            <person name="Joly D.L."/>
            <person name="van de Geest H.C."/>
            <person name="Bonants P.J.M."/>
            <person name="Smith D.S."/>
            <person name="Levesque C.A."/>
            <person name="van der Lee T.A.J."/>
        </authorList>
    </citation>
    <scope>NUCLEOTIDE SEQUENCE [LARGE SCALE GENOMIC DNA]</scope>
    <source>
        <strain evidence="5 6">CBS 675.73</strain>
    </source>
</reference>
<dbReference type="PRINTS" id="PR00381">
    <property type="entry name" value="KINESINLIGHT"/>
</dbReference>
<sequence>MIVTEPPEVVGNHGDGEGKLDQEQKLARQPRKLSLSRPRPKTAGSILTRIKNLSNEAPDYVNLTGIEFRRNKVVESLNKKLVDAKKSETEHMNRLLLMRLTNPWSEVKNSEILGTEMAWNAVQGEYSLLNNSQRRPKSAPPVSSKTSKPKLETNALPLKHPPILTRRDIYFSQLAKPRNSTIPVPESPPLTAPRAPPDLARIARLATPRVTKKVAWIDARPKKESDPVAFARLTRVPMRQSANAPGAATQKPGSAKKKIYLGIEKRQSLEKDRFINSVDEYSVLKSNDEMREGFSEAREVSNGDSGVSDPPLSRKAWNDSTEHLLKSSRTDSVGSPLSDMNYQEQESNGSIAHRPVTRKKSLTQSGGGRKKEITLDLDLERQGTNTPKNPVPIERGVIEPTNVTEIKFASLQNLPVHKRYNASNKDHTKAAIRLQSVFRGHTQRKRMSIINAFRQSDVTRWEGSSAATPVTGEFPGGTLDLFRPSVSANIDNIICEDIEEGNLSDPNTFSTKGLPFSHFLQLIELWGGHEALRGKTTTEVCNLHLKPMTIQTGLSLCAHYSLQEETRHHPRKATWFISHAWQFPFLDVIDGISNFLTDRDLAPGDATIWFDLFSNSQHNAESKPFVWWETTFMNAIKKIGNVVMVLQPWLNPLPLKRTWCVFELFVCIKMGCKFHITLTTGERSDFLNALLSDAKKFHSILANTSCRHSEAFKLTDKKSIFRVVRSTVGFAKLDQLVFDTFSGWVVDQFKRTIFLNGTNPILCSQWQCGLADFYELMEKFDLAEPLLVEAHNAQMKELGNHHPDTLLTLNALGSLYVRQERFFEAEVSLRQAYDAQLELLGENHVETIQTLLSLANLSKSMGQYDEAEAQYQKALDLQTLIYTPEDQHLLNTRSNLATLYVQQGRYNEAGLIYKSCLDANMESLGVDHPDTLTTLSSFVNLLYLQGELEEARKLCEECYSSQLRLFGTEHLGTLVTMNTFGLILTRLEEYSAAEEILTKCLEGQRKISGPDHSETLTVLSNLASCYASQSLFRKAETAYVECLHTQRRTLSPDHPSVLQSIYSLSSLFIHQSRFKEAAPLLKQCLEDQRRVLGENHLSTLRSVHLLAILELKSGNLNQAENLLLKYVDGRGNASCESLETLEVYGNLGFICDQQARFDSAEKLYLKYYDGYMQRFGEEHPNSLVAGNNLGMIYFKKGNLHHAEPLFLRCVEEFEKGANMKLMDALTATNNLALVYFYQDRFAESEKLFRQVLDVQARVFGADSLASIPTSMNLVHLLVNQGNFDDAFRFSQQSAQVSLKNLGSAHPDTQSTISALADIFQKLERTEEENSLRSLLFHENESNLNISISTLSSGS</sequence>
<name>A0A507FFE5_9FUNG</name>
<dbReference type="Pfam" id="PF13176">
    <property type="entry name" value="TPR_7"/>
    <property type="match status" value="1"/>
</dbReference>
<feature type="region of interest" description="Disordered" evidence="4">
    <location>
        <begin position="130"/>
        <end position="154"/>
    </location>
</feature>
<feature type="region of interest" description="Disordered" evidence="4">
    <location>
        <begin position="1"/>
        <end position="42"/>
    </location>
</feature>
<dbReference type="InterPro" id="IPR011990">
    <property type="entry name" value="TPR-like_helical_dom_sf"/>
</dbReference>
<dbReference type="EMBL" id="QEAP01000150">
    <property type="protein sequence ID" value="TPX74018.1"/>
    <property type="molecule type" value="Genomic_DNA"/>
</dbReference>
<keyword evidence="2 3" id="KW-0802">TPR repeat</keyword>
<protein>
    <recommendedName>
        <fullName evidence="7">TPR-like protein</fullName>
    </recommendedName>
</protein>
<dbReference type="Proteomes" id="UP000320333">
    <property type="component" value="Unassembled WGS sequence"/>
</dbReference>
<feature type="compositionally biased region" description="Basic and acidic residues" evidence="4">
    <location>
        <begin position="14"/>
        <end position="26"/>
    </location>
</feature>
<evidence type="ECO:0000256" key="4">
    <source>
        <dbReference type="SAM" id="MobiDB-lite"/>
    </source>
</evidence>
<evidence type="ECO:0000313" key="6">
    <source>
        <dbReference type="Proteomes" id="UP000320333"/>
    </source>
</evidence>
<dbReference type="Gene3D" id="1.25.40.10">
    <property type="entry name" value="Tetratricopeptide repeat domain"/>
    <property type="match status" value="3"/>
</dbReference>
<dbReference type="STRING" id="246404.A0A507FFE5"/>
<keyword evidence="1" id="KW-0677">Repeat</keyword>